<dbReference type="SUPFAM" id="SSF49599">
    <property type="entry name" value="TRAF domain-like"/>
    <property type="match status" value="1"/>
</dbReference>
<dbReference type="Gene3D" id="2.60.210.10">
    <property type="entry name" value="Apoptosis, Tumor Necrosis Factor Receptor Associated Protein 2, Chain A"/>
    <property type="match status" value="1"/>
</dbReference>
<name>A0A0R3TRX2_RODNA</name>
<evidence type="ECO:0000259" key="1">
    <source>
        <dbReference type="Pfam" id="PF00917"/>
    </source>
</evidence>
<dbReference type="EMBL" id="UZAE01013003">
    <property type="protein sequence ID" value="VDO07769.1"/>
    <property type="molecule type" value="Genomic_DNA"/>
</dbReference>
<evidence type="ECO:0000313" key="3">
    <source>
        <dbReference type="Proteomes" id="UP000278807"/>
    </source>
</evidence>
<evidence type="ECO:0000313" key="2">
    <source>
        <dbReference type="EMBL" id="VDO07769.1"/>
    </source>
</evidence>
<reference evidence="2 3" key="2">
    <citation type="submission" date="2018-11" db="EMBL/GenBank/DDBJ databases">
        <authorList>
            <consortium name="Pathogen Informatics"/>
        </authorList>
    </citation>
    <scope>NUCLEOTIDE SEQUENCE [LARGE SCALE GENOMIC DNA]</scope>
</reference>
<dbReference type="Proteomes" id="UP000278807">
    <property type="component" value="Unassembled WGS sequence"/>
</dbReference>
<dbReference type="InterPro" id="IPR002083">
    <property type="entry name" value="MATH/TRAF_dom"/>
</dbReference>
<protein>
    <submittedName>
        <fullName evidence="4">MATH domain-containing protein</fullName>
    </submittedName>
</protein>
<reference evidence="4" key="1">
    <citation type="submission" date="2017-02" db="UniProtKB">
        <authorList>
            <consortium name="WormBaseParasite"/>
        </authorList>
    </citation>
    <scope>IDENTIFICATION</scope>
</reference>
<dbReference type="OrthoDB" id="10035275at2759"/>
<evidence type="ECO:0000313" key="4">
    <source>
        <dbReference type="WBParaSite" id="HNAJ_0001036201-mRNA-1"/>
    </source>
</evidence>
<dbReference type="Pfam" id="PF00917">
    <property type="entry name" value="MATH"/>
    <property type="match status" value="1"/>
</dbReference>
<dbReference type="WBParaSite" id="HNAJ_0001036201-mRNA-1">
    <property type="protein sequence ID" value="HNAJ_0001036201-mRNA-1"/>
    <property type="gene ID" value="HNAJ_0001036201"/>
</dbReference>
<sequence length="421" mass="48777">MNYNPQISSNLQLIRFSRLSDNCSQFLFLLPSSILRGFINEIDSSTFEYANHVWRLKAVRSKVHIGVYLELVTPNTAIEKRSLGKFSIWLDLSFTAINLEHFSDNQNFTKHKVHFNRHNTLWGSGCLIEASTVKEKKFVREDDQLLIELELSNVMTNLTFPLTSRSEDHFESTDFQFGGETWKISLTIDWEEQTILRILNQSQRQNLVFLMSFELSINSEQKISSRIELLIHHRDAQIQISEDANLDILVSMINEPKQKKLSVYLRDVKLYKFSNMGLPPGLSKNHHFLKYTEDVQGYLWNVAFSVSSGNLYAKLLPGEMKSVELEPNATRVVGWSWRLLNNPNEDIMRTLNHIFVCQQSFLSLYGIRSRMIAQAGTVSKKHTVAEIYLPKRPDLKEEEYLNFISPPRWALKVSVNEANLI</sequence>
<dbReference type="CDD" id="cd00121">
    <property type="entry name" value="MATH"/>
    <property type="match status" value="1"/>
</dbReference>
<dbReference type="InterPro" id="IPR008974">
    <property type="entry name" value="TRAF-like"/>
</dbReference>
<proteinExistence type="predicted"/>
<organism evidence="4">
    <name type="scientific">Rodentolepis nana</name>
    <name type="common">Dwarf tapeworm</name>
    <name type="synonym">Hymenolepis nana</name>
    <dbReference type="NCBI Taxonomy" id="102285"/>
    <lineage>
        <taxon>Eukaryota</taxon>
        <taxon>Metazoa</taxon>
        <taxon>Spiralia</taxon>
        <taxon>Lophotrochozoa</taxon>
        <taxon>Platyhelminthes</taxon>
        <taxon>Cestoda</taxon>
        <taxon>Eucestoda</taxon>
        <taxon>Cyclophyllidea</taxon>
        <taxon>Hymenolepididae</taxon>
        <taxon>Rodentolepis</taxon>
    </lineage>
</organism>
<feature type="domain" description="MATH" evidence="1">
    <location>
        <begin position="44"/>
        <end position="150"/>
    </location>
</feature>
<keyword evidence="3" id="KW-1185">Reference proteome</keyword>
<dbReference type="AlphaFoldDB" id="A0A0R3TRX2"/>
<accession>A0A0R3TRX2</accession>
<gene>
    <name evidence="2" type="ORF">HNAJ_LOCUS10357</name>
</gene>